<dbReference type="PANTHER" id="PTHR35046">
    <property type="entry name" value="ZINC KNUCKLE (CCHC-TYPE) FAMILY PROTEIN"/>
    <property type="match status" value="1"/>
</dbReference>
<dbReference type="OMA" id="GYANKHT"/>
<keyword evidence="2" id="KW-1185">Reference proteome</keyword>
<evidence type="ECO:0000313" key="1">
    <source>
        <dbReference type="EnsemblPlants" id="Bo26885s010.1"/>
    </source>
</evidence>
<dbReference type="PANTHER" id="PTHR35046:SF9">
    <property type="entry name" value="RNA-DIRECTED DNA POLYMERASE"/>
    <property type="match status" value="1"/>
</dbReference>
<organism evidence="1 2">
    <name type="scientific">Brassica oleracea var. oleracea</name>
    <dbReference type="NCBI Taxonomy" id="109376"/>
    <lineage>
        <taxon>Eukaryota</taxon>
        <taxon>Viridiplantae</taxon>
        <taxon>Streptophyta</taxon>
        <taxon>Embryophyta</taxon>
        <taxon>Tracheophyta</taxon>
        <taxon>Spermatophyta</taxon>
        <taxon>Magnoliopsida</taxon>
        <taxon>eudicotyledons</taxon>
        <taxon>Gunneridae</taxon>
        <taxon>Pentapetalae</taxon>
        <taxon>rosids</taxon>
        <taxon>malvids</taxon>
        <taxon>Brassicales</taxon>
        <taxon>Brassicaceae</taxon>
        <taxon>Brassiceae</taxon>
        <taxon>Brassica</taxon>
    </lineage>
</organism>
<dbReference type="HOGENOM" id="CLU_2645246_0_0_1"/>
<reference evidence="1" key="1">
    <citation type="journal article" date="2014" name="Genome Biol.">
        <title>Transcriptome and methylome profiling reveals relics of genome dominance in the mesopolyploid Brassica oleracea.</title>
        <authorList>
            <person name="Parkin I.A."/>
            <person name="Koh C."/>
            <person name="Tang H."/>
            <person name="Robinson S.J."/>
            <person name="Kagale S."/>
            <person name="Clarke W.E."/>
            <person name="Town C.D."/>
            <person name="Nixon J."/>
            <person name="Krishnakumar V."/>
            <person name="Bidwell S.L."/>
            <person name="Denoeud F."/>
            <person name="Belcram H."/>
            <person name="Links M.G."/>
            <person name="Just J."/>
            <person name="Clarke C."/>
            <person name="Bender T."/>
            <person name="Huebert T."/>
            <person name="Mason A.S."/>
            <person name="Pires J.C."/>
            <person name="Barker G."/>
            <person name="Moore J."/>
            <person name="Walley P.G."/>
            <person name="Manoli S."/>
            <person name="Batley J."/>
            <person name="Edwards D."/>
            <person name="Nelson M.N."/>
            <person name="Wang X."/>
            <person name="Paterson A.H."/>
            <person name="King G."/>
            <person name="Bancroft I."/>
            <person name="Chalhoub B."/>
            <person name="Sharpe A.G."/>
        </authorList>
    </citation>
    <scope>NUCLEOTIDE SEQUENCE [LARGE SCALE GENOMIC DNA]</scope>
    <source>
        <strain evidence="1">cv. TO1000</strain>
    </source>
</reference>
<sequence>MVPLAIGKYEDEILCDVLPMEAGHILLGRPWQSDRRVIHDGYANKHTFEFKGRKTVLVPMTPKEVQVDQLQLQKKKE</sequence>
<dbReference type="Proteomes" id="UP000032141">
    <property type="component" value="Unassembled WGS sequence"/>
</dbReference>
<dbReference type="AlphaFoldDB" id="A0A0D3AH31"/>
<dbReference type="EnsemblPlants" id="Bo26885s010.1">
    <property type="protein sequence ID" value="Bo26885s010.1"/>
    <property type="gene ID" value="Bo26885s010"/>
</dbReference>
<dbReference type="Gramene" id="Bo26885s010.1">
    <property type="protein sequence ID" value="Bo26885s010.1"/>
    <property type="gene ID" value="Bo26885s010"/>
</dbReference>
<accession>A0A0D3AH31</accession>
<proteinExistence type="predicted"/>
<dbReference type="eggNOG" id="KOG0017">
    <property type="taxonomic scope" value="Eukaryota"/>
</dbReference>
<evidence type="ECO:0000313" key="2">
    <source>
        <dbReference type="Proteomes" id="UP000032141"/>
    </source>
</evidence>
<name>A0A0D3AH31_BRAOL</name>
<reference evidence="1" key="2">
    <citation type="submission" date="2015-06" db="UniProtKB">
        <authorList>
            <consortium name="EnsemblPlants"/>
        </authorList>
    </citation>
    <scope>IDENTIFICATION</scope>
</reference>
<protein>
    <submittedName>
        <fullName evidence="1">Uncharacterized protein</fullName>
    </submittedName>
</protein>